<dbReference type="GO" id="GO:0016020">
    <property type="term" value="C:membrane"/>
    <property type="evidence" value="ECO:0007669"/>
    <property type="project" value="InterPro"/>
</dbReference>
<feature type="domain" description="Methyl-accepting transducer" evidence="2">
    <location>
        <begin position="125"/>
        <end position="181"/>
    </location>
</feature>
<proteinExistence type="predicted"/>
<gene>
    <name evidence="3" type="ORF">ciss_13430</name>
</gene>
<protein>
    <submittedName>
        <fullName evidence="3">Methyl-accepting chemotaxis protein</fullName>
    </submittedName>
</protein>
<evidence type="ECO:0000313" key="3">
    <source>
        <dbReference type="EMBL" id="GAV25410.1"/>
    </source>
</evidence>
<comment type="caution">
    <text evidence="3">The sequence shown here is derived from an EMBL/GenBank/DDBJ whole genome shotgun (WGS) entry which is preliminary data.</text>
</comment>
<dbReference type="STRING" id="661089.ciss_13430"/>
<sequence>MFGGGVLAKEKKNDSQKNDINIMEIRESFVILEKQIEKVINLSEAAVLEMGQAAEVSMKMVKNSKETIAKSLQEVLELNRKSIEAIGAVVDENARVLKEVEEYLHTLVEKVDGIFRFWGKDGQERLVELLKNVTRKTRVVALNASLEAARLGTSSNSFTVVAQEIQILISKTSEAIENLAEHNKVFEKKVDELTEHLGELEDYFLTQLRAANSKISESGRISREWGEKTKEIFKSAEVALNDLEDVILQGAVNFQFQDIIAQRLNNVIKSLKIIDEYLQNGEQGELLSKIEALYTSEEERDLHQKVINGSLPAQESNLLSNVEFF</sequence>
<dbReference type="OrthoDB" id="9760371at2"/>
<evidence type="ECO:0000259" key="2">
    <source>
        <dbReference type="PROSITE" id="PS50111"/>
    </source>
</evidence>
<dbReference type="EMBL" id="BDJL01000038">
    <property type="protein sequence ID" value="GAV25410.1"/>
    <property type="molecule type" value="Genomic_DNA"/>
</dbReference>
<accession>A0A1L8D2K6</accession>
<evidence type="ECO:0000313" key="4">
    <source>
        <dbReference type="Proteomes" id="UP000187338"/>
    </source>
</evidence>
<dbReference type="Gene3D" id="1.10.287.950">
    <property type="entry name" value="Methyl-accepting chemotaxis protein"/>
    <property type="match status" value="1"/>
</dbReference>
<dbReference type="RefSeq" id="WP_075865565.1">
    <property type="nucleotide sequence ID" value="NZ_BDJL01000038.1"/>
</dbReference>
<organism evidence="3 4">
    <name type="scientific">Carboxydothermus islandicus</name>
    <dbReference type="NCBI Taxonomy" id="661089"/>
    <lineage>
        <taxon>Bacteria</taxon>
        <taxon>Bacillati</taxon>
        <taxon>Bacillota</taxon>
        <taxon>Clostridia</taxon>
        <taxon>Thermoanaerobacterales</taxon>
        <taxon>Thermoanaerobacteraceae</taxon>
        <taxon>Carboxydothermus</taxon>
    </lineage>
</organism>
<dbReference type="AlphaFoldDB" id="A0A1L8D2K6"/>
<keyword evidence="4" id="KW-1185">Reference proteome</keyword>
<dbReference type="GO" id="GO:0007165">
    <property type="term" value="P:signal transduction"/>
    <property type="evidence" value="ECO:0007669"/>
    <property type="project" value="UniProtKB-KW"/>
</dbReference>
<dbReference type="Proteomes" id="UP000187338">
    <property type="component" value="Unassembled WGS sequence"/>
</dbReference>
<dbReference type="SUPFAM" id="SSF58104">
    <property type="entry name" value="Methyl-accepting chemotaxis protein (MCP) signaling domain"/>
    <property type="match status" value="1"/>
</dbReference>
<dbReference type="InterPro" id="IPR004089">
    <property type="entry name" value="MCPsignal_dom"/>
</dbReference>
<evidence type="ECO:0000256" key="1">
    <source>
        <dbReference type="PROSITE-ProRule" id="PRU00284"/>
    </source>
</evidence>
<dbReference type="PROSITE" id="PS50111">
    <property type="entry name" value="CHEMOTAXIS_TRANSDUC_2"/>
    <property type="match status" value="1"/>
</dbReference>
<reference evidence="4" key="1">
    <citation type="submission" date="2016-12" db="EMBL/GenBank/DDBJ databases">
        <title>Draft Genome Sequences od Carboxydothermus pertinax and islandicus, Hydrogenogenic Carboxydotrophic Bacteria.</title>
        <authorList>
            <person name="Fukuyama Y."/>
            <person name="Ohmae K."/>
            <person name="Yoneda Y."/>
            <person name="Yoshida T."/>
            <person name="Sako Y."/>
        </authorList>
    </citation>
    <scope>NUCLEOTIDE SEQUENCE [LARGE SCALE GENOMIC DNA]</scope>
    <source>
        <strain evidence="4">SET</strain>
    </source>
</reference>
<name>A0A1L8D2K6_9THEO</name>
<keyword evidence="1" id="KW-0807">Transducer</keyword>
<dbReference type="Pfam" id="PF00015">
    <property type="entry name" value="MCPsignal"/>
    <property type="match status" value="1"/>
</dbReference>